<dbReference type="PANTHER" id="PTHR11926">
    <property type="entry name" value="GLUCOSYL/GLUCURONOSYL TRANSFERASES"/>
    <property type="match status" value="1"/>
</dbReference>
<keyword evidence="3" id="KW-1185">Reference proteome</keyword>
<keyword evidence="2" id="KW-0328">Glycosyltransferase</keyword>
<organism evidence="2 3">
    <name type="scientific">Handroanthus impetiginosus</name>
    <dbReference type="NCBI Taxonomy" id="429701"/>
    <lineage>
        <taxon>Eukaryota</taxon>
        <taxon>Viridiplantae</taxon>
        <taxon>Streptophyta</taxon>
        <taxon>Embryophyta</taxon>
        <taxon>Tracheophyta</taxon>
        <taxon>Spermatophyta</taxon>
        <taxon>Magnoliopsida</taxon>
        <taxon>eudicotyledons</taxon>
        <taxon>Gunneridae</taxon>
        <taxon>Pentapetalae</taxon>
        <taxon>asterids</taxon>
        <taxon>lamiids</taxon>
        <taxon>Lamiales</taxon>
        <taxon>Bignoniaceae</taxon>
        <taxon>Crescentiina</taxon>
        <taxon>Tabebuia alliance</taxon>
        <taxon>Handroanthus</taxon>
    </lineage>
</organism>
<dbReference type="STRING" id="429701.A0A2G9GRI7"/>
<dbReference type="AlphaFoldDB" id="A0A2G9GRI7"/>
<protein>
    <submittedName>
        <fullName evidence="2">7-deoxyloganetin glucosyltransferase</fullName>
        <ecNumber evidence="2">2.4.1.324</ecNumber>
    </submittedName>
</protein>
<dbReference type="SUPFAM" id="SSF53756">
    <property type="entry name" value="UDP-Glycosyltransferase/glycogen phosphorylase"/>
    <property type="match status" value="1"/>
</dbReference>
<proteinExistence type="inferred from homology"/>
<comment type="caution">
    <text evidence="2">The sequence shown here is derived from an EMBL/GenBank/DDBJ whole genome shotgun (WGS) entry which is preliminary data.</text>
</comment>
<evidence type="ECO:0000256" key="1">
    <source>
        <dbReference type="ARBA" id="ARBA00009995"/>
    </source>
</evidence>
<dbReference type="GO" id="GO:0080043">
    <property type="term" value="F:quercetin 3-O-glucosyltransferase activity"/>
    <property type="evidence" value="ECO:0007669"/>
    <property type="project" value="TreeGrafter"/>
</dbReference>
<comment type="similarity">
    <text evidence="1">Belongs to the UDP-glycosyltransferase family.</text>
</comment>
<dbReference type="Gene3D" id="3.40.50.2000">
    <property type="entry name" value="Glycogen Phosphorylase B"/>
    <property type="match status" value="1"/>
</dbReference>
<dbReference type="GO" id="GO:0080044">
    <property type="term" value="F:quercetin 7-O-glucosyltransferase activity"/>
    <property type="evidence" value="ECO:0007669"/>
    <property type="project" value="TreeGrafter"/>
</dbReference>
<keyword evidence="2" id="KW-0808">Transferase</keyword>
<name>A0A2G9GRI7_9LAMI</name>
<dbReference type="OrthoDB" id="5835829at2759"/>
<dbReference type="EMBL" id="NKXS01003957">
    <property type="protein sequence ID" value="PIN07917.1"/>
    <property type="molecule type" value="Genomic_DNA"/>
</dbReference>
<dbReference type="PANTHER" id="PTHR11926:SF1392">
    <property type="entry name" value="GLYCOSYLTRANSFERASE"/>
    <property type="match status" value="1"/>
</dbReference>
<dbReference type="Proteomes" id="UP000231279">
    <property type="component" value="Unassembled WGS sequence"/>
</dbReference>
<reference evidence="3" key="1">
    <citation type="journal article" date="2018" name="Gigascience">
        <title>Genome assembly of the Pink Ipe (Handroanthus impetiginosus, Bignoniaceae), a highly valued, ecologically keystone Neotropical timber forest tree.</title>
        <authorList>
            <person name="Silva-Junior O.B."/>
            <person name="Grattapaglia D."/>
            <person name="Novaes E."/>
            <person name="Collevatti R.G."/>
        </authorList>
    </citation>
    <scope>NUCLEOTIDE SEQUENCE [LARGE SCALE GENOMIC DNA]</scope>
    <source>
        <strain evidence="3">cv. UFG-1</strain>
    </source>
</reference>
<sequence length="182" mass="20363">MPNKTSLSPHVLIFPLPLQGPVNCMLKLAELLCLNHIQVTFLNTEHIQTRLKNCTDNETYFRKYPNFRFQTVPDGLPDGNPRTGDQIPNLLESMEATAVPIFREMVRTGVYGPVWGDPISCIIADGIFTFATGIAEESNVPLLYFDTVSPCGFWTYMCLPKLIEAGELPFGGKVLFYPVFGE</sequence>
<evidence type="ECO:0000313" key="2">
    <source>
        <dbReference type="EMBL" id="PIN07917.1"/>
    </source>
</evidence>
<accession>A0A2G9GRI7</accession>
<gene>
    <name evidence="2" type="ORF">CDL12_19509</name>
</gene>
<evidence type="ECO:0000313" key="3">
    <source>
        <dbReference type="Proteomes" id="UP000231279"/>
    </source>
</evidence>
<dbReference type="EC" id="2.4.1.324" evidence="2"/>